<keyword evidence="2" id="KW-1185">Reference proteome</keyword>
<reference evidence="1 2" key="1">
    <citation type="journal article" date="2011" name="Genome Biol.">
        <title>Comparative genome sequence analysis underscores mycoparasitism as the ancestral life style of Trichoderma.</title>
        <authorList>
            <person name="Kubicek C.P."/>
            <person name="Herrera-Estrella A."/>
            <person name="Seidl-Seiboth V."/>
            <person name="Martinez D.A."/>
            <person name="Druzhinina I.S."/>
            <person name="Thon M."/>
            <person name="Zeilinger S."/>
            <person name="Casas-Flores S."/>
            <person name="Horwitz B.A."/>
            <person name="Mukherjee P.K."/>
            <person name="Mukherjee M."/>
            <person name="Kredics L."/>
            <person name="Alcaraz L.D."/>
            <person name="Aerts A."/>
            <person name="Antal Z."/>
            <person name="Atanasova L."/>
            <person name="Cervantes-Badillo M.G."/>
            <person name="Challacombe J."/>
            <person name="Chertkov O."/>
            <person name="McCluskey K."/>
            <person name="Coulpier F."/>
            <person name="Deshpande N."/>
            <person name="von Doehren H."/>
            <person name="Ebbole D.J."/>
            <person name="Esquivel-Naranjo E.U."/>
            <person name="Fekete E."/>
            <person name="Flipphi M."/>
            <person name="Glaser F."/>
            <person name="Gomez-Rodriguez E.Y."/>
            <person name="Gruber S."/>
            <person name="Han C."/>
            <person name="Henrissat B."/>
            <person name="Hermosa R."/>
            <person name="Hernandez-Onate M."/>
            <person name="Karaffa L."/>
            <person name="Kosti I."/>
            <person name="Le Crom S."/>
            <person name="Lindquist E."/>
            <person name="Lucas S."/>
            <person name="Luebeck M."/>
            <person name="Luebeck P.S."/>
            <person name="Margeot A."/>
            <person name="Metz B."/>
            <person name="Misra M."/>
            <person name="Nevalainen H."/>
            <person name="Omann M."/>
            <person name="Packer N."/>
            <person name="Perrone G."/>
            <person name="Uresti-Rivera E.E."/>
            <person name="Salamov A."/>
            <person name="Schmoll M."/>
            <person name="Seiboth B."/>
            <person name="Shapiro H."/>
            <person name="Sukno S."/>
            <person name="Tamayo-Ramos J.A."/>
            <person name="Tisch D."/>
            <person name="Wiest A."/>
            <person name="Wilkinson H.H."/>
            <person name="Zhang M."/>
            <person name="Coutinho P.M."/>
            <person name="Kenerley C.M."/>
            <person name="Monte E."/>
            <person name="Baker S.E."/>
            <person name="Grigoriev I.V."/>
        </authorList>
    </citation>
    <scope>NUCLEOTIDE SEQUENCE [LARGE SCALE GENOMIC DNA]</scope>
    <source>
        <strain evidence="2">ATCC 20476 / IMI 206040</strain>
    </source>
</reference>
<gene>
    <name evidence="1" type="ORF">TRIATDRAFT_131019</name>
</gene>
<dbReference type="EMBL" id="ABDG02000026">
    <property type="protein sequence ID" value="EHK42938.1"/>
    <property type="molecule type" value="Genomic_DNA"/>
</dbReference>
<organism evidence="1 2">
    <name type="scientific">Hypocrea atroviridis (strain ATCC 20476 / IMI 206040)</name>
    <name type="common">Trichoderma atroviride</name>
    <dbReference type="NCBI Taxonomy" id="452589"/>
    <lineage>
        <taxon>Eukaryota</taxon>
        <taxon>Fungi</taxon>
        <taxon>Dikarya</taxon>
        <taxon>Ascomycota</taxon>
        <taxon>Pezizomycotina</taxon>
        <taxon>Sordariomycetes</taxon>
        <taxon>Hypocreomycetidae</taxon>
        <taxon>Hypocreales</taxon>
        <taxon>Hypocreaceae</taxon>
        <taxon>Trichoderma</taxon>
    </lineage>
</organism>
<protein>
    <submittedName>
        <fullName evidence="1">Uncharacterized protein</fullName>
    </submittedName>
</protein>
<accession>G9P3I0</accession>
<evidence type="ECO:0000313" key="1">
    <source>
        <dbReference type="EMBL" id="EHK42938.1"/>
    </source>
</evidence>
<comment type="caution">
    <text evidence="1">The sequence shown here is derived from an EMBL/GenBank/DDBJ whole genome shotgun (WGS) entry which is preliminary data.</text>
</comment>
<proteinExistence type="predicted"/>
<name>G9P3I0_HYPAI</name>
<dbReference type="Proteomes" id="UP000005426">
    <property type="component" value="Unassembled WGS sequence"/>
</dbReference>
<sequence length="286" mass="31963">MAAVPCCGFLSRNHDDYDALQASCIRADVGNDGLLRNTTMRWSTLTTRTTHGGISAASIGNLKEVGSCVQVLLVYLTDGLAGSSKYVLGTLQAAYRHTPPPFFPSSGRFLWSQASCTATRHPAATLTTQTRLPLPRRPPITLRFHWATAGPGGALGGGFMQLDDARRETGLVLIQDQMGEGQSEHSAQSSKQQISRFKSSSKYKLKNEIQIKTFFPTFLQMIGQSIPYCVPKRNRFARERKISESLFTHHLCHYELLIQLNFWRRSDAIYRLELHLGTVLSQPYRN</sequence>
<dbReference type="HOGENOM" id="CLU_973375_0_0_1"/>
<evidence type="ECO:0000313" key="2">
    <source>
        <dbReference type="Proteomes" id="UP000005426"/>
    </source>
</evidence>
<dbReference type="AlphaFoldDB" id="G9P3I0"/>